<comment type="caution">
    <text evidence="3">The sequence shown here is derived from an EMBL/GenBank/DDBJ whole genome shotgun (WGS) entry which is preliminary data.</text>
</comment>
<feature type="compositionally biased region" description="Gly residues" evidence="2">
    <location>
        <begin position="507"/>
        <end position="518"/>
    </location>
</feature>
<evidence type="ECO:0000256" key="1">
    <source>
        <dbReference type="ARBA" id="ARBA00022581"/>
    </source>
</evidence>
<evidence type="ECO:0000313" key="4">
    <source>
        <dbReference type="Proteomes" id="UP000612055"/>
    </source>
</evidence>
<feature type="compositionally biased region" description="Acidic residues" evidence="2">
    <location>
        <begin position="245"/>
        <end position="274"/>
    </location>
</feature>
<gene>
    <name evidence="3" type="ORF">HYH03_007392</name>
</gene>
<feature type="compositionally biased region" description="Basic and acidic residues" evidence="2">
    <location>
        <begin position="1154"/>
        <end position="1186"/>
    </location>
</feature>
<feature type="compositionally biased region" description="Low complexity" evidence="2">
    <location>
        <begin position="1331"/>
        <end position="1347"/>
    </location>
</feature>
<feature type="compositionally biased region" description="Polar residues" evidence="2">
    <location>
        <begin position="1348"/>
        <end position="1364"/>
    </location>
</feature>
<proteinExistence type="predicted"/>
<reference evidence="3" key="1">
    <citation type="journal article" date="2020" name="bioRxiv">
        <title>Comparative genomics of Chlamydomonas.</title>
        <authorList>
            <person name="Craig R.J."/>
            <person name="Hasan A.R."/>
            <person name="Ness R.W."/>
            <person name="Keightley P.D."/>
        </authorList>
    </citation>
    <scope>NUCLEOTIDE SEQUENCE</scope>
    <source>
        <strain evidence="3">CCAP 11/70</strain>
    </source>
</reference>
<feature type="compositionally biased region" description="Low complexity" evidence="2">
    <location>
        <begin position="1300"/>
        <end position="1313"/>
    </location>
</feature>
<feature type="compositionally biased region" description="Basic residues" evidence="2">
    <location>
        <begin position="1251"/>
        <end position="1266"/>
    </location>
</feature>
<feature type="region of interest" description="Disordered" evidence="2">
    <location>
        <begin position="22"/>
        <end position="64"/>
    </location>
</feature>
<name>A0A836C0C9_9CHLO</name>
<keyword evidence="4" id="KW-1185">Reference proteome</keyword>
<feature type="region of interest" description="Disordered" evidence="2">
    <location>
        <begin position="1459"/>
        <end position="1499"/>
    </location>
</feature>
<organism evidence="3 4">
    <name type="scientific">Edaphochlamys debaryana</name>
    <dbReference type="NCBI Taxonomy" id="47281"/>
    <lineage>
        <taxon>Eukaryota</taxon>
        <taxon>Viridiplantae</taxon>
        <taxon>Chlorophyta</taxon>
        <taxon>core chlorophytes</taxon>
        <taxon>Chlorophyceae</taxon>
        <taxon>CS clade</taxon>
        <taxon>Chlamydomonadales</taxon>
        <taxon>Chlamydomonadales incertae sedis</taxon>
        <taxon>Edaphochlamys</taxon>
    </lineage>
</organism>
<feature type="region of interest" description="Disordered" evidence="2">
    <location>
        <begin position="177"/>
        <end position="314"/>
    </location>
</feature>
<feature type="region of interest" description="Disordered" evidence="2">
    <location>
        <begin position="471"/>
        <end position="533"/>
    </location>
</feature>
<feature type="compositionally biased region" description="Gly residues" evidence="2">
    <location>
        <begin position="1366"/>
        <end position="1397"/>
    </location>
</feature>
<feature type="compositionally biased region" description="Pro residues" evidence="2">
    <location>
        <begin position="719"/>
        <end position="761"/>
    </location>
</feature>
<feature type="region of interest" description="Disordered" evidence="2">
    <location>
        <begin position="1068"/>
        <end position="1397"/>
    </location>
</feature>
<dbReference type="EMBL" id="JAEHOE010000031">
    <property type="protein sequence ID" value="KAG2494334.1"/>
    <property type="molecule type" value="Genomic_DNA"/>
</dbReference>
<feature type="compositionally biased region" description="Basic and acidic residues" evidence="2">
    <location>
        <begin position="1269"/>
        <end position="1280"/>
    </location>
</feature>
<feature type="compositionally biased region" description="Basic and acidic residues" evidence="2">
    <location>
        <begin position="1223"/>
        <end position="1238"/>
    </location>
</feature>
<accession>A0A836C0C9</accession>
<feature type="compositionally biased region" description="Low complexity" evidence="2">
    <location>
        <begin position="472"/>
        <end position="494"/>
    </location>
</feature>
<dbReference type="PANTHER" id="PTHR13037">
    <property type="entry name" value="FORMIN"/>
    <property type="match status" value="1"/>
</dbReference>
<feature type="region of interest" description="Disordered" evidence="2">
    <location>
        <begin position="677"/>
        <end position="774"/>
    </location>
</feature>
<dbReference type="PANTHER" id="PTHR13037:SF24">
    <property type="entry name" value="POLYCOMB PROTEIN PCL-RELATED"/>
    <property type="match status" value="1"/>
</dbReference>
<feature type="compositionally biased region" description="Low complexity" evidence="2">
    <location>
        <begin position="762"/>
        <end position="774"/>
    </location>
</feature>
<feature type="compositionally biased region" description="Gly residues" evidence="2">
    <location>
        <begin position="221"/>
        <end position="230"/>
    </location>
</feature>
<feature type="compositionally biased region" description="Basic residues" evidence="2">
    <location>
        <begin position="1134"/>
        <end position="1153"/>
    </location>
</feature>
<keyword evidence="1" id="KW-0945">Host-virus interaction</keyword>
<dbReference type="Proteomes" id="UP000612055">
    <property type="component" value="Unassembled WGS sequence"/>
</dbReference>
<feature type="compositionally biased region" description="Low complexity" evidence="2">
    <location>
        <begin position="231"/>
        <end position="241"/>
    </location>
</feature>
<dbReference type="OrthoDB" id="558906at2759"/>
<protein>
    <submittedName>
        <fullName evidence="3">Uncharacterized protein</fullName>
    </submittedName>
</protein>
<feature type="compositionally biased region" description="Acidic residues" evidence="2">
    <location>
        <begin position="209"/>
        <end position="220"/>
    </location>
</feature>
<sequence>MQRADEKIIWVWRQPPPGKELYVSLGPDPFDPPAPDGPSLAGRGHGEGEEEPALPPPPPLPPTRGFSIPITVTAKMLRGGYLRVHSAFAADAGLADGVDPPPLLPFRDASDDHSEGSFVEAALSVTPAGPGGKAVCQLLGLGEWMAARGMAEGDVVRVAFRPLADFSLALVESAAALSQPEPGPPPLLEHGQRFDQQEPPAPLQRGDEGDNGGIEEEEGGGEPGVEGNAGGPWESGAEAGNEPGGEGDDDELVDEDDGDEDEEAEVEAEGGEEGSEGRSDDPAEELSLLDRLPRPQQAPLPRPSPGGTRPVPAPGVALRRTLAGTGTGAGCAKEPGVPIELRLRVSKSALATAFPPHLSVSRATASSFFGIRNVKHVEHGHYVPLAATASAWTGPEDDELKPAVRLEGAKLVAYHTKKRPHPAWRLTLPRRWFEPCRAELEDGLVLKRLPEERGGWAFGARLEKQEAGGGSAAAAAAGAGSGAGKPAAPVPKSGSKQPRPAERRQAGNGGGKGPGSGPVGTPMPRPLSPKARPAFNPLLKRRKLAAAAEPGAPAAAAQPKPARLAEPPWFDPHSGKVLPATEASNSYCIATVLMSGPGGVFEGLLRELVATDGAPLEITITRPGSKQQWTVTVTPLRNSGRMLRISCMRGLGAEEGDVLVFEPDPSRAKGGHAFLLHLVKPGGPPPQLRQAARVQAEPVSPKSPKASAKLRMPVSEVLPPAPAKRPPPPPPEPPAKPPPPPPEPPTAPPPSEPPLQPPSPLPAQARAAAAEAPAAAKPAAAANAAPVAAAEPGPKPLLICGLTFHPGLGPSARQAVAEWRARVEESGGLAACSPASRQVRVPGVDDTADGGMPAADAAAAALAAFERHGLRRPILASRVTRHLGIDVDWAATLPGKGPEPLARSLVGPGPDPERGGAGLFARAAIKPSWVLGVVGGYVMPRRAAEAVVASSAWTDAPKLTAALSALRSGADPGWGAVLCGPFRRRLPDAGVDEQEALVMLSYGPDAVLVARAAHLPVEANQLPAPPAAGPQAESQEGATAEPSCLVLPVLVRGLLLPVLAASRAVAEGEQLRLPPRPATSSQPLAHTSRPAEEPQPSPGPSAVRIGRDRGRSEAQQQQRPGSGAEGSKREEKKARRKERSRSPKRRRRSRSRSPGRDRERERRRSPARDRSPRPGRPDERRDERRRSPSPQRWRGERGGSPRPAGVWGSARQRHRSPSPPRPTRSDAGRPGVNRERRAPAGAPASREPHSGRHPNRSPSPRPRRWHSPGAEDRQLRDRSAHQQGRGGPAGHQAEAAPAVAQGRSQEQGQQHQSAEARRSGDGRPAAGLDMPRQQQQQPPNPFAALPQSYSWSPSAQHPSPSDGLTTAGGSGPGRFGGGGVAGRFGCGRGRGAGGAGRGFSLLPGPMSGAVEDMLQTSTPVVVTTPCTPMSAVPSMPSSQSDADVQPQPQLWGTQALGATAASDEAGGSSGAGGASVAAEGKDMERLPPPPPPLPARGSDRALFDALLGGASRSGHLPPAAAALGSAGFGLLPGGGSSGSGSEGWHTASGGGLPGLGVVDVLWHYHTSAFRRKRWAAFIQRDRALHRVAQQLTHGRRQEEVVTCYNCGHQDMVLRNGLVGLRMGQRAWSVKDCNSCFTTWNRDVSAANVIRILLLLKLLGFSRPAALERPPAVDPG</sequence>
<evidence type="ECO:0000313" key="3">
    <source>
        <dbReference type="EMBL" id="KAG2494334.1"/>
    </source>
</evidence>
<evidence type="ECO:0000256" key="2">
    <source>
        <dbReference type="SAM" id="MobiDB-lite"/>
    </source>
</evidence>
<feature type="compositionally biased region" description="Pro residues" evidence="2">
    <location>
        <begin position="53"/>
        <end position="62"/>
    </location>
</feature>